<proteinExistence type="predicted"/>
<evidence type="ECO:0000259" key="5">
    <source>
        <dbReference type="Pfam" id="PF01467"/>
    </source>
</evidence>
<dbReference type="PANTHER" id="PTHR32059">
    <property type="entry name" value="RAB11-BINDING PROTEIN RELCH"/>
    <property type="match status" value="1"/>
</dbReference>
<feature type="compositionally biased region" description="Pro residues" evidence="4">
    <location>
        <begin position="1096"/>
        <end position="1105"/>
    </location>
</feature>
<dbReference type="SUPFAM" id="SSF52374">
    <property type="entry name" value="Nucleotidylyl transferase"/>
    <property type="match status" value="1"/>
</dbReference>
<dbReference type="Proteomes" id="UP001055439">
    <property type="component" value="Chromosome 4"/>
</dbReference>
<dbReference type="SUPFAM" id="SSF48371">
    <property type="entry name" value="ARM repeat"/>
    <property type="match status" value="1"/>
</dbReference>
<evidence type="ECO:0000313" key="6">
    <source>
        <dbReference type="EMBL" id="URD96670.1"/>
    </source>
</evidence>
<feature type="region of interest" description="Disordered" evidence="4">
    <location>
        <begin position="319"/>
        <end position="344"/>
    </location>
</feature>
<dbReference type="PROSITE" id="PS50077">
    <property type="entry name" value="HEAT_REPEAT"/>
    <property type="match status" value="1"/>
</dbReference>
<feature type="domain" description="Cytidyltransferase-like" evidence="5">
    <location>
        <begin position="1305"/>
        <end position="1454"/>
    </location>
</feature>
<dbReference type="InterPro" id="IPR014729">
    <property type="entry name" value="Rossmann-like_a/b/a_fold"/>
</dbReference>
<reference evidence="6" key="1">
    <citation type="submission" date="2022-05" db="EMBL/GenBank/DDBJ databases">
        <title>The Musa troglodytarum L. genome provides insights into the mechanism of non-climacteric behaviour and enrichment of carotenoids.</title>
        <authorList>
            <person name="Wang J."/>
        </authorList>
    </citation>
    <scope>NUCLEOTIDE SEQUENCE</scope>
    <source>
        <tissue evidence="6">Leaf</tissue>
    </source>
</reference>
<feature type="compositionally biased region" description="Basic residues" evidence="4">
    <location>
        <begin position="1161"/>
        <end position="1173"/>
    </location>
</feature>
<evidence type="ECO:0000256" key="4">
    <source>
        <dbReference type="SAM" id="MobiDB-lite"/>
    </source>
</evidence>
<dbReference type="InterPro" id="IPR000357">
    <property type="entry name" value="HEAT"/>
</dbReference>
<feature type="region of interest" description="Disordered" evidence="4">
    <location>
        <begin position="1090"/>
        <end position="1109"/>
    </location>
</feature>
<feature type="coiled-coil region" evidence="3">
    <location>
        <begin position="228"/>
        <end position="255"/>
    </location>
</feature>
<accession>A0A9E7FHB6</accession>
<keyword evidence="1" id="KW-0677">Repeat</keyword>
<feature type="repeat" description="HEAT" evidence="2">
    <location>
        <begin position="939"/>
        <end position="977"/>
    </location>
</feature>
<evidence type="ECO:0000256" key="2">
    <source>
        <dbReference type="PROSITE-ProRule" id="PRU00103"/>
    </source>
</evidence>
<keyword evidence="3" id="KW-0175">Coiled coil</keyword>
<dbReference type="GO" id="GO:0032367">
    <property type="term" value="P:intracellular cholesterol transport"/>
    <property type="evidence" value="ECO:0007669"/>
    <property type="project" value="InterPro"/>
</dbReference>
<keyword evidence="7" id="KW-1185">Reference proteome</keyword>
<protein>
    <submittedName>
        <fullName evidence="6">HEAT repeat-containing</fullName>
    </submittedName>
</protein>
<feature type="region of interest" description="Disordered" evidence="4">
    <location>
        <begin position="122"/>
        <end position="141"/>
    </location>
</feature>
<name>A0A9E7FHB6_9LILI</name>
<evidence type="ECO:0000256" key="1">
    <source>
        <dbReference type="ARBA" id="ARBA00022737"/>
    </source>
</evidence>
<dbReference type="GO" id="GO:0005802">
    <property type="term" value="C:trans-Golgi network"/>
    <property type="evidence" value="ECO:0007669"/>
    <property type="project" value="InterPro"/>
</dbReference>
<dbReference type="OrthoDB" id="1695393at2759"/>
<dbReference type="InterPro" id="IPR006594">
    <property type="entry name" value="LisH"/>
</dbReference>
<dbReference type="GO" id="GO:0055037">
    <property type="term" value="C:recycling endosome"/>
    <property type="evidence" value="ECO:0007669"/>
    <property type="project" value="TreeGrafter"/>
</dbReference>
<dbReference type="PROSITE" id="PS50896">
    <property type="entry name" value="LISH"/>
    <property type="match status" value="2"/>
</dbReference>
<gene>
    <name evidence="6" type="ORF">MUK42_31303</name>
</gene>
<feature type="compositionally biased region" description="Basic and acidic residues" evidence="4">
    <location>
        <begin position="326"/>
        <end position="344"/>
    </location>
</feature>
<dbReference type="Pfam" id="PF02985">
    <property type="entry name" value="HEAT"/>
    <property type="match status" value="1"/>
</dbReference>
<dbReference type="SMART" id="SM00667">
    <property type="entry name" value="LisH"/>
    <property type="match status" value="2"/>
</dbReference>
<feature type="region of interest" description="Disordered" evidence="4">
    <location>
        <begin position="1149"/>
        <end position="1177"/>
    </location>
</feature>
<sequence length="1458" mass="163621">MAGGTGDPASRLAMDVERSSLCNCVVNFLLQENYLLTAFELLHELLEDGRHDQAIRLRDYFADPTLFPPDQISRLNSLRVAEPQSLLEEKVAVEEKLAITEYELRLAREDLSRLKEELQKQKQSCPDELNGSSSGVSVANGPTYQHDKREISYVSLGPLKDTERKDINCAVKEYLLFAGYRLTAMTFLEEVTDQNLDVWPKSSACVSDALRRYYYQYLSSTSEAAEEKISLLRENEVLMKENQKLHDELESMHRNKELTDSQIVVLTKNLEGAHKDLKDRDILVLDLKQSMDLQRQQLNDCRAEITALKMHIEGARASRGWTAGEGENKKAPYTEKSKEEKKSSYNELEEFKGVDSSTRIPESVKSLSEDVQMEEKVVDINELAVISKSVESLSANSDGNDGFQASEDVRSKASDVVSDSTIVSCNGTVEYQENVHNVISGSQSDDKGLDQNSVTLKKAMETIQILSDALPKIVPYVLINHREELLPLIMCAIERHPDGSIRDSLTHTLFNLIKRPDEHQRRIIMDACVTLAKNVGDMRTETELLPQCWEQINHKYEERRLLVAQSCGELAEFVRPEIRDSLILSIIQQLLEDSATVVREAAAHNLALLLPLFPNLDKYFKVEELMFLLVCDPSGMVVDTTIKELVPAVINWGGKLDHVLRVILSHILGSAQRCPPLSGVEGSVDSHLRVLGEQERWNIDVLLRMLTGLLPFVHHKAIETCPFNIAEPLAVSEQQNYFFSTSLLQLYAGNHTIWPMFDWMHADCLPDLIQLSCLLSYKEDNLRTRITKYLLDVPKLFGEQYLSHIVLPVFLIAVGDSDTADLTYFPSTMKSRIKGLQPKTRVAERLSLMCILPLLLSGILGAPTSHEKLPDYLRKLLVQNNSKEDSWFAHYNAEEHHGVIFNILWEMVASTNVNMKTNAAVLLKVLVPYIDVKVASTHVLPALVTLGSDPNLNVKYASIEAFGAVAQHFKNDVIIDKIHIQMDAFLEDGSHEATLTVVRALLVAVPHTTDRLHLSATSIRDFLVPTIQNLLKDPDALDPAHKEALEIILKERSGGAFESISKVMGAHLGLASSVSSFFGESGLLGKKEVGDLHEPAAPPQQPSPPALQDDTRFRRIMRGGFSEMLRGKVNKGHEEPPQQMIFIRRRAKTAERRETRWNKNTPRKRKQQQKKPKVGIATCDDGGWIREAVEAIHSTPTKAVVYLSGGASQALGWLMSLPRASNTILEVVVPYSKNSMTQLLGKAISDACKVSATFSSELYESEVPDESERQVDEDEELQQIIDGKLCMKIYDFSGDKDTASERKVILPGSFNPLHDGHLRLSEIALSICENGFPCFEISVINPDKPPLSLAEIKSRVEQFRKAGKTVIISNQPYFYKKAEIFLEAKYYGGSYSQMLEILLGCKRTGCTFLVGGRLVDGVFKVLEDLDIPQELKDMFISIPSEKFRMDISSTEIRKSKNT</sequence>
<dbReference type="EMBL" id="CP097506">
    <property type="protein sequence ID" value="URD96670.1"/>
    <property type="molecule type" value="Genomic_DNA"/>
</dbReference>
<organism evidence="6 7">
    <name type="scientific">Musa troglodytarum</name>
    <name type="common">fe'i banana</name>
    <dbReference type="NCBI Taxonomy" id="320322"/>
    <lineage>
        <taxon>Eukaryota</taxon>
        <taxon>Viridiplantae</taxon>
        <taxon>Streptophyta</taxon>
        <taxon>Embryophyta</taxon>
        <taxon>Tracheophyta</taxon>
        <taxon>Spermatophyta</taxon>
        <taxon>Magnoliopsida</taxon>
        <taxon>Liliopsida</taxon>
        <taxon>Zingiberales</taxon>
        <taxon>Musaceae</taxon>
        <taxon>Musa</taxon>
    </lineage>
</organism>
<dbReference type="PANTHER" id="PTHR32059:SF0">
    <property type="entry name" value="RAB11-BINDING PROTEIN RELCH"/>
    <property type="match status" value="1"/>
</dbReference>
<dbReference type="InterPro" id="IPR040362">
    <property type="entry name" value="RELCH"/>
</dbReference>
<dbReference type="Pfam" id="PF01467">
    <property type="entry name" value="CTP_transf_like"/>
    <property type="match status" value="1"/>
</dbReference>
<dbReference type="InterPro" id="IPR011989">
    <property type="entry name" value="ARM-like"/>
</dbReference>
<dbReference type="InterPro" id="IPR021133">
    <property type="entry name" value="HEAT_type_2"/>
</dbReference>
<dbReference type="Gene3D" id="1.25.10.10">
    <property type="entry name" value="Leucine-rich Repeat Variant"/>
    <property type="match status" value="2"/>
</dbReference>
<dbReference type="GO" id="GO:0003824">
    <property type="term" value="F:catalytic activity"/>
    <property type="evidence" value="ECO:0007669"/>
    <property type="project" value="InterPro"/>
</dbReference>
<evidence type="ECO:0000313" key="7">
    <source>
        <dbReference type="Proteomes" id="UP001055439"/>
    </source>
</evidence>
<dbReference type="InterPro" id="IPR016024">
    <property type="entry name" value="ARM-type_fold"/>
</dbReference>
<dbReference type="Gene3D" id="3.40.50.620">
    <property type="entry name" value="HUPs"/>
    <property type="match status" value="1"/>
</dbReference>
<evidence type="ECO:0000256" key="3">
    <source>
        <dbReference type="SAM" id="Coils"/>
    </source>
</evidence>
<dbReference type="InterPro" id="IPR004821">
    <property type="entry name" value="Cyt_trans-like"/>
</dbReference>